<accession>A0A8C5BR24</accession>
<keyword evidence="6" id="KW-1003">Cell membrane</keyword>
<dbReference type="GO" id="GO:0016324">
    <property type="term" value="C:apical plasma membrane"/>
    <property type="evidence" value="ECO:0007669"/>
    <property type="project" value="UniProtKB-SubCell"/>
</dbReference>
<comment type="similarity">
    <text evidence="3 13">Belongs to the CTL (choline transporter-like) family.</text>
</comment>
<evidence type="ECO:0000256" key="9">
    <source>
        <dbReference type="ARBA" id="ARBA00023136"/>
    </source>
</evidence>
<dbReference type="InterPro" id="IPR007603">
    <property type="entry name" value="Choline_transptr-like"/>
</dbReference>
<dbReference type="GO" id="GO:0015297">
    <property type="term" value="F:antiporter activity"/>
    <property type="evidence" value="ECO:0007669"/>
    <property type="project" value="UniProtKB-KW"/>
</dbReference>
<evidence type="ECO:0000256" key="13">
    <source>
        <dbReference type="RuleBase" id="RU368066"/>
    </source>
</evidence>
<evidence type="ECO:0000256" key="8">
    <source>
        <dbReference type="ARBA" id="ARBA00022989"/>
    </source>
</evidence>
<protein>
    <recommendedName>
        <fullName evidence="13">Choline transporter-like protein</fullName>
    </recommendedName>
</protein>
<dbReference type="PANTHER" id="PTHR12385:SF37">
    <property type="entry name" value="CHOLINE TRANSPORTER-LIKE PROTEIN 4"/>
    <property type="match status" value="1"/>
</dbReference>
<dbReference type="PANTHER" id="PTHR12385">
    <property type="entry name" value="CHOLINE TRANSPORTER-LIKE (SLC FAMILY 44)"/>
    <property type="match status" value="1"/>
</dbReference>
<feature type="transmembrane region" description="Helical" evidence="13">
    <location>
        <begin position="520"/>
        <end position="542"/>
    </location>
</feature>
<feature type="transmembrane region" description="Helical" evidence="13">
    <location>
        <begin position="380"/>
        <end position="402"/>
    </location>
</feature>
<dbReference type="Proteomes" id="UP000694546">
    <property type="component" value="Chromosome 22"/>
</dbReference>
<evidence type="ECO:0000256" key="3">
    <source>
        <dbReference type="ARBA" id="ARBA00007168"/>
    </source>
</evidence>
<keyword evidence="8 13" id="KW-1133">Transmembrane helix</keyword>
<evidence type="ECO:0000256" key="1">
    <source>
        <dbReference type="ARBA" id="ARBA00004141"/>
    </source>
</evidence>
<evidence type="ECO:0000256" key="12">
    <source>
        <dbReference type="ARBA" id="ARBA00036880"/>
    </source>
</evidence>
<keyword evidence="9 13" id="KW-0472">Membrane</keyword>
<dbReference type="Ensembl" id="ENSGMOT00000030220.1">
    <property type="protein sequence ID" value="ENSGMOP00000049431.1"/>
    <property type="gene ID" value="ENSGMOG00000004191.2"/>
</dbReference>
<comment type="subcellular location">
    <subcellularLocation>
        <location evidence="2">Apical cell membrane</location>
    </subcellularLocation>
    <subcellularLocation>
        <location evidence="13">Cell membrane</location>
        <topology evidence="13">Multi-pass membrane protein</topology>
    </subcellularLocation>
    <subcellularLocation>
        <location evidence="1">Membrane</location>
        <topology evidence="1">Multi-pass membrane protein</topology>
    </subcellularLocation>
</comment>
<evidence type="ECO:0000256" key="7">
    <source>
        <dbReference type="ARBA" id="ARBA00022692"/>
    </source>
</evidence>
<dbReference type="Pfam" id="PF04515">
    <property type="entry name" value="Choline_transpo"/>
    <property type="match status" value="1"/>
</dbReference>
<evidence type="ECO:0000256" key="11">
    <source>
        <dbReference type="ARBA" id="ARBA00035093"/>
    </source>
</evidence>
<reference evidence="14" key="1">
    <citation type="submission" date="2025-08" db="UniProtKB">
        <authorList>
            <consortium name="Ensembl"/>
        </authorList>
    </citation>
    <scope>IDENTIFICATION</scope>
</reference>
<gene>
    <name evidence="14" type="primary">slc44a4</name>
</gene>
<dbReference type="GeneTree" id="ENSGT00940000160576"/>
<proteinExistence type="inferred from homology"/>
<dbReference type="AlphaFoldDB" id="A0A8C5BR24"/>
<dbReference type="GO" id="GO:0090422">
    <property type="term" value="F:thiamine pyrophosphate transmembrane transporter activity"/>
    <property type="evidence" value="ECO:0007669"/>
    <property type="project" value="TreeGrafter"/>
</dbReference>
<evidence type="ECO:0000313" key="14">
    <source>
        <dbReference type="Ensembl" id="ENSGMOP00000049431.1"/>
    </source>
</evidence>
<keyword evidence="5" id="KW-0050">Antiport</keyword>
<reference evidence="14" key="2">
    <citation type="submission" date="2025-09" db="UniProtKB">
        <authorList>
            <consortium name="Ensembl"/>
        </authorList>
    </citation>
    <scope>IDENTIFICATION</scope>
</reference>
<dbReference type="GO" id="GO:0015871">
    <property type="term" value="P:choline transport"/>
    <property type="evidence" value="ECO:0007669"/>
    <property type="project" value="TreeGrafter"/>
</dbReference>
<evidence type="ECO:0000256" key="10">
    <source>
        <dbReference type="ARBA" id="ARBA00023180"/>
    </source>
</evidence>
<evidence type="ECO:0000313" key="15">
    <source>
        <dbReference type="Proteomes" id="UP000694546"/>
    </source>
</evidence>
<keyword evidence="15" id="KW-1185">Reference proteome</keyword>
<comment type="function">
    <text evidence="13">Choline transporter.</text>
</comment>
<evidence type="ECO:0000256" key="6">
    <source>
        <dbReference type="ARBA" id="ARBA00022475"/>
    </source>
</evidence>
<name>A0A8C5BR24_GADMO</name>
<evidence type="ECO:0000256" key="4">
    <source>
        <dbReference type="ARBA" id="ARBA00022448"/>
    </source>
</evidence>
<keyword evidence="7 13" id="KW-0812">Transmembrane</keyword>
<feature type="transmembrane region" description="Helical" evidence="13">
    <location>
        <begin position="131"/>
        <end position="158"/>
    </location>
</feature>
<feature type="transmembrane region" description="Helical" evidence="13">
    <location>
        <begin position="190"/>
        <end position="211"/>
    </location>
</feature>
<keyword evidence="10" id="KW-0325">Glycoprotein</keyword>
<feature type="transmembrane region" description="Helical" evidence="13">
    <location>
        <begin position="332"/>
        <end position="359"/>
    </location>
</feature>
<sequence length="586" mass="65793">SGEVCKPNVFYFDLLQCATSTNVIAAALNGLQCPTTQVCVSECPKIFWGLTDYLGLPAAAFNQSLCNPSINLTTTTLVRFTHGVHAAGPIDGKSLLFVSIKLCFASVRDVVNSFNAKDVVTRGLLLSHALLFYYVLLYSVLLCNTLLCSTLLCIWHCYWEYDNYKTRAVSITDIGFTTNLEVYLQTQETWLAFLIIIAVAEAIILLTVIFLRKRILIAIALIQEASRAVGHMMSTLLYPLVTFVLVLVCVAYWGITALYLATSGAPIYRVVALNVSQGDCERYNGTQECDPLNFNSSSAPGCPSARCIFIRYNDEGLLQRNIFNLQIYNAVAFLWCVNFVIALGQCTLAGAFASYYWAFSKPSDIPYFPLSSAFIRTLRYHVGSLAFGALILTLVQIVRILLEYIDHKTRSAQNPCARFLMCCLKCCFWCLEKFIKFLNRNAYIMIAVYGKNFCVSAKNAFFLLMRNIIRVVVLDKVTDLLLFFGKLLVVGGVAVLSFFFFSGRIPLPGETFRSENLNYYWMPIITVAIGSYLIAHGFFSVYNMCVDTLFLCFLEDLERNDGSQERPYYMSKNLMKILNKSNKGAK</sequence>
<organism evidence="14 15">
    <name type="scientific">Gadus morhua</name>
    <name type="common">Atlantic cod</name>
    <dbReference type="NCBI Taxonomy" id="8049"/>
    <lineage>
        <taxon>Eukaryota</taxon>
        <taxon>Metazoa</taxon>
        <taxon>Chordata</taxon>
        <taxon>Craniata</taxon>
        <taxon>Vertebrata</taxon>
        <taxon>Euteleostomi</taxon>
        <taxon>Actinopterygii</taxon>
        <taxon>Neopterygii</taxon>
        <taxon>Teleostei</taxon>
        <taxon>Neoteleostei</taxon>
        <taxon>Acanthomorphata</taxon>
        <taxon>Zeiogadaria</taxon>
        <taxon>Gadariae</taxon>
        <taxon>Gadiformes</taxon>
        <taxon>Gadoidei</taxon>
        <taxon>Gadidae</taxon>
        <taxon>Gadus</taxon>
    </lineage>
</organism>
<feature type="transmembrane region" description="Helical" evidence="13">
    <location>
        <begin position="236"/>
        <end position="261"/>
    </location>
</feature>
<evidence type="ECO:0000256" key="5">
    <source>
        <dbReference type="ARBA" id="ARBA00022449"/>
    </source>
</evidence>
<comment type="catalytic activity">
    <reaction evidence="11">
        <text>choline(out) + n H(+)(in) = choline(in) + n H(+)(out)</text>
        <dbReference type="Rhea" id="RHEA:75463"/>
        <dbReference type="ChEBI" id="CHEBI:15354"/>
        <dbReference type="ChEBI" id="CHEBI:15378"/>
    </reaction>
</comment>
<feature type="transmembrane region" description="Helical" evidence="13">
    <location>
        <begin position="477"/>
        <end position="500"/>
    </location>
</feature>
<keyword evidence="4" id="KW-0813">Transport</keyword>
<evidence type="ECO:0000256" key="2">
    <source>
        <dbReference type="ARBA" id="ARBA00004221"/>
    </source>
</evidence>
<comment type="catalytic activity">
    <reaction evidence="12">
        <text>thiamine diphosphate(out) = thiamine diphosphate(in)</text>
        <dbReference type="Rhea" id="RHEA:75471"/>
        <dbReference type="ChEBI" id="CHEBI:58937"/>
    </reaction>
</comment>